<evidence type="ECO:0000313" key="2">
    <source>
        <dbReference type="Proteomes" id="UP000002668"/>
    </source>
</evidence>
<sequence>MYNISPTAPKNFHGAEQQPKELLLNPHKATRKIIQLPLAFA</sequence>
<reference evidence="2" key="1">
    <citation type="journal article" date="2011" name="Nat. Commun.">
        <title>Effector diversification within compartments of the Leptosphaeria maculans genome affected by Repeat-Induced Point mutations.</title>
        <authorList>
            <person name="Rouxel T."/>
            <person name="Grandaubert J."/>
            <person name="Hane J.K."/>
            <person name="Hoede C."/>
            <person name="van de Wouw A.P."/>
            <person name="Couloux A."/>
            <person name="Dominguez V."/>
            <person name="Anthouard V."/>
            <person name="Bally P."/>
            <person name="Bourras S."/>
            <person name="Cozijnsen A.J."/>
            <person name="Ciuffetti L.M."/>
            <person name="Degrave A."/>
            <person name="Dilmaghani A."/>
            <person name="Duret L."/>
            <person name="Fudal I."/>
            <person name="Goodwin S.B."/>
            <person name="Gout L."/>
            <person name="Glaser N."/>
            <person name="Linglin J."/>
            <person name="Kema G.H.J."/>
            <person name="Lapalu N."/>
            <person name="Lawrence C.B."/>
            <person name="May K."/>
            <person name="Meyer M."/>
            <person name="Ollivier B."/>
            <person name="Poulain J."/>
            <person name="Schoch C.L."/>
            <person name="Simon A."/>
            <person name="Spatafora J.W."/>
            <person name="Stachowiak A."/>
            <person name="Turgeon B.G."/>
            <person name="Tyler B.M."/>
            <person name="Vincent D."/>
            <person name="Weissenbach J."/>
            <person name="Amselem J."/>
            <person name="Quesneville H."/>
            <person name="Oliver R.P."/>
            <person name="Wincker P."/>
            <person name="Balesdent M.-H."/>
            <person name="Howlett B.J."/>
        </authorList>
    </citation>
    <scope>NUCLEOTIDE SEQUENCE [LARGE SCALE GENOMIC DNA]</scope>
    <source>
        <strain evidence="2">JN3 / isolate v23.1.3 / race Av1-4-5-6-7-8</strain>
    </source>
</reference>
<proteinExistence type="predicted"/>
<keyword evidence="2" id="KW-1185">Reference proteome</keyword>
<protein>
    <submittedName>
        <fullName evidence="1">Predicted protein</fullName>
    </submittedName>
</protein>
<dbReference type="EMBL" id="FP929116">
    <property type="protein sequence ID" value="CBX93620.1"/>
    <property type="molecule type" value="Genomic_DNA"/>
</dbReference>
<name>E4ZQE5_LEPMJ</name>
<dbReference type="VEuPathDB" id="FungiDB:LEMA_uP032940.1"/>
<dbReference type="InParanoid" id="E4ZQE5"/>
<dbReference type="AlphaFoldDB" id="E4ZQE5"/>
<dbReference type="HOGENOM" id="CLU_3279632_0_0_1"/>
<accession>E4ZQE5</accession>
<gene>
    <name evidence="1" type="ORF">LEMA_uP032940.1</name>
</gene>
<organism evidence="2">
    <name type="scientific">Leptosphaeria maculans (strain JN3 / isolate v23.1.3 / race Av1-4-5-6-7-8)</name>
    <name type="common">Blackleg fungus</name>
    <name type="synonym">Phoma lingam</name>
    <dbReference type="NCBI Taxonomy" id="985895"/>
    <lineage>
        <taxon>Eukaryota</taxon>
        <taxon>Fungi</taxon>
        <taxon>Dikarya</taxon>
        <taxon>Ascomycota</taxon>
        <taxon>Pezizomycotina</taxon>
        <taxon>Dothideomycetes</taxon>
        <taxon>Pleosporomycetidae</taxon>
        <taxon>Pleosporales</taxon>
        <taxon>Pleosporineae</taxon>
        <taxon>Leptosphaeriaceae</taxon>
        <taxon>Plenodomus</taxon>
        <taxon>Plenodomus lingam/Leptosphaeria maculans species complex</taxon>
    </lineage>
</organism>
<dbReference type="Proteomes" id="UP000002668">
    <property type="component" value="Genome"/>
</dbReference>
<evidence type="ECO:0000313" key="1">
    <source>
        <dbReference type="EMBL" id="CBX93620.1"/>
    </source>
</evidence>